<dbReference type="Pfam" id="PF01026">
    <property type="entry name" value="TatD_DNase"/>
    <property type="match status" value="1"/>
</dbReference>
<evidence type="ECO:0000256" key="6">
    <source>
        <dbReference type="ARBA" id="ARBA00022842"/>
    </source>
</evidence>
<dbReference type="PANTHER" id="PTHR10060:SF15">
    <property type="entry name" value="DEOXYRIBONUCLEASE TATDN1"/>
    <property type="match status" value="1"/>
</dbReference>
<dbReference type="SUPFAM" id="SSF51556">
    <property type="entry name" value="Metallo-dependent hydrolases"/>
    <property type="match status" value="1"/>
</dbReference>
<comment type="similarity">
    <text evidence="7">Belongs to the metallo-dependent hydrolases superfamily. TatD-type hydrolase family. TatD subfamily.</text>
</comment>
<comment type="caution">
    <text evidence="8">The sequence shown here is derived from an EMBL/GenBank/DDBJ whole genome shotgun (WGS) entry which is preliminary data.</text>
</comment>
<feature type="binding site" evidence="7">
    <location>
        <position position="95"/>
    </location>
    <ligand>
        <name>a divalent metal cation</name>
        <dbReference type="ChEBI" id="CHEBI:60240"/>
    </ligand>
</feature>
<keyword evidence="9" id="KW-1185">Reference proteome</keyword>
<comment type="function">
    <text evidence="7">3'-5' exonuclease that prefers single-stranded DNA and RNA. May play a role in the H(2)O(2)-induced DNA damage repair.</text>
</comment>
<organism evidence="8 9">
    <name type="scientific">Klebsiella huaxiensis</name>
    <dbReference type="NCBI Taxonomy" id="2153354"/>
    <lineage>
        <taxon>Bacteria</taxon>
        <taxon>Pseudomonadati</taxon>
        <taxon>Pseudomonadota</taxon>
        <taxon>Gammaproteobacteria</taxon>
        <taxon>Enterobacterales</taxon>
        <taxon>Enterobacteriaceae</taxon>
        <taxon>Klebsiella/Raoultella group</taxon>
        <taxon>Klebsiella</taxon>
    </lineage>
</organism>
<dbReference type="NCBIfam" id="NF007745">
    <property type="entry name" value="PRK10425.1"/>
    <property type="match status" value="1"/>
</dbReference>
<evidence type="ECO:0000256" key="1">
    <source>
        <dbReference type="ARBA" id="ARBA00022490"/>
    </source>
</evidence>
<keyword evidence="1 7" id="KW-0963">Cytoplasm</keyword>
<dbReference type="PROSITE" id="PS01090">
    <property type="entry name" value="TATD_2"/>
    <property type="match status" value="1"/>
</dbReference>
<dbReference type="GO" id="GO:0008310">
    <property type="term" value="F:single-stranded DNA 3'-5' DNA exonuclease activity"/>
    <property type="evidence" value="ECO:0007669"/>
    <property type="project" value="UniProtKB-EC"/>
</dbReference>
<dbReference type="InterPro" id="IPR001130">
    <property type="entry name" value="TatD-like"/>
</dbReference>
<evidence type="ECO:0000256" key="3">
    <source>
        <dbReference type="ARBA" id="ARBA00022723"/>
    </source>
</evidence>
<comment type="cofactor">
    <cofactor evidence="7">
        <name>Mg(2+)</name>
        <dbReference type="ChEBI" id="CHEBI:18420"/>
    </cofactor>
</comment>
<dbReference type="PANTHER" id="PTHR10060">
    <property type="entry name" value="TATD FAMILY DEOXYRIBONUCLEASE"/>
    <property type="match status" value="1"/>
</dbReference>
<dbReference type="PIRSF" id="PIRSF005902">
    <property type="entry name" value="DNase_TatD"/>
    <property type="match status" value="1"/>
</dbReference>
<dbReference type="Proteomes" id="UP001075001">
    <property type="component" value="Unassembled WGS sequence"/>
</dbReference>
<sequence>MGVMMFDIGVNLTSSQFSRDRDEVVSRAQAAGVTGMLLTGTNLHESEQAQQMARRYSGCWSTAGVHPHDSSTWTESVAAAVFALAREQEVVAIGECGLDFNRNFSTPQEQEAAFSAQLALAAELSMPVFLHCRDAHERFLTLLTPWLDKLPGAVVHCFTGTREEMRECVDRGLSIGITGWVCDERRGLALRELLGDIPVDRLLIETDAPYLLPRDMRPKPSSRRNEPAYLPHILASIAGWRGEDAKWLEEVTDANVRRLFGVRF</sequence>
<keyword evidence="2 7" id="KW-0540">Nuclease</keyword>
<evidence type="ECO:0000256" key="7">
    <source>
        <dbReference type="HAMAP-Rule" id="MF_00901"/>
    </source>
</evidence>
<keyword evidence="6 7" id="KW-0460">Magnesium</keyword>
<dbReference type="EC" id="3.1.13.-" evidence="7"/>
<dbReference type="HAMAP" id="MF_00901">
    <property type="entry name" value="TatD_exonuclease"/>
    <property type="match status" value="1"/>
</dbReference>
<dbReference type="InterPro" id="IPR032466">
    <property type="entry name" value="Metal_Hydrolase"/>
</dbReference>
<dbReference type="InterPro" id="IPR018228">
    <property type="entry name" value="DNase_TatD-rel_CS"/>
</dbReference>
<dbReference type="Gene3D" id="3.20.20.140">
    <property type="entry name" value="Metal-dependent hydrolases"/>
    <property type="match status" value="1"/>
</dbReference>
<keyword evidence="5 7" id="KW-0269">Exonuclease</keyword>
<dbReference type="CDD" id="cd01310">
    <property type="entry name" value="TatD_DNAse"/>
    <property type="match status" value="1"/>
</dbReference>
<keyword evidence="4 7" id="KW-0378">Hydrolase</keyword>
<evidence type="ECO:0000256" key="2">
    <source>
        <dbReference type="ARBA" id="ARBA00022722"/>
    </source>
</evidence>
<feature type="binding site" evidence="7">
    <location>
        <position position="131"/>
    </location>
    <ligand>
        <name>a divalent metal cation</name>
        <dbReference type="ChEBI" id="CHEBI:60240"/>
    </ligand>
</feature>
<reference evidence="8" key="1">
    <citation type="submission" date="2023-03" db="EMBL/GenBank/DDBJ databases">
        <title>identification of new KPC variant in Klebsiella huaxiensis from the Hospital Sewage Samples in China.</title>
        <authorList>
            <person name="Wu Y."/>
        </authorList>
    </citation>
    <scope>NUCLEOTIDE SEQUENCE</scope>
    <source>
        <strain evidence="8">ZR-9</strain>
    </source>
</reference>
<protein>
    <recommendedName>
        <fullName evidence="7">3'-5' ssDNA/RNA exonuclease TatD</fullName>
        <ecNumber evidence="7">3.1.11.-</ecNumber>
        <ecNumber evidence="7">3.1.13.-</ecNumber>
    </recommendedName>
    <alternativeName>
        <fullName evidence="7">DNase TatD</fullName>
    </alternativeName>
</protein>
<dbReference type="InterPro" id="IPR024918">
    <property type="entry name" value="Exonuc_TatD"/>
</dbReference>
<comment type="subcellular location">
    <subcellularLocation>
        <location evidence="7">Cytoplasm</location>
    </subcellularLocation>
</comment>
<feature type="binding site" evidence="7">
    <location>
        <position position="156"/>
    </location>
    <ligand>
        <name>a divalent metal cation</name>
        <dbReference type="ChEBI" id="CHEBI:60240"/>
    </ligand>
</feature>
<dbReference type="EMBL" id="JAPQEX020000001">
    <property type="protein sequence ID" value="MDG1640701.1"/>
    <property type="molecule type" value="Genomic_DNA"/>
</dbReference>
<comment type="subunit">
    <text evidence="7">Monomer.</text>
</comment>
<dbReference type="InterPro" id="IPR050891">
    <property type="entry name" value="TatD-type_Hydrolase"/>
</dbReference>
<proteinExistence type="inferred from homology"/>
<accession>A0ABT6E5L8</accession>
<evidence type="ECO:0000256" key="4">
    <source>
        <dbReference type="ARBA" id="ARBA00022801"/>
    </source>
</evidence>
<evidence type="ECO:0000313" key="9">
    <source>
        <dbReference type="Proteomes" id="UP001075001"/>
    </source>
</evidence>
<dbReference type="RefSeq" id="WP_167492836.1">
    <property type="nucleotide sequence ID" value="NZ_CABGGQ010000011.1"/>
</dbReference>
<dbReference type="PROSITE" id="PS01091">
    <property type="entry name" value="TATD_3"/>
    <property type="match status" value="1"/>
</dbReference>
<dbReference type="EC" id="3.1.11.-" evidence="7"/>
<evidence type="ECO:0000313" key="8">
    <source>
        <dbReference type="EMBL" id="MDG1640701.1"/>
    </source>
</evidence>
<evidence type="ECO:0000256" key="5">
    <source>
        <dbReference type="ARBA" id="ARBA00022839"/>
    </source>
</evidence>
<keyword evidence="3 7" id="KW-0479">Metal-binding</keyword>
<gene>
    <name evidence="7 8" type="primary">tatD</name>
    <name evidence="8" type="ORF">OXR69_002135</name>
</gene>
<name>A0ABT6E5L8_9ENTR</name>